<dbReference type="Gene3D" id="1.10.10.60">
    <property type="entry name" value="Homeodomain-like"/>
    <property type="match status" value="1"/>
</dbReference>
<dbReference type="Gene3D" id="1.10.357.10">
    <property type="entry name" value="Tetracycline Repressor, domain 2"/>
    <property type="match status" value="1"/>
</dbReference>
<dbReference type="AlphaFoldDB" id="A0A370NJS8"/>
<dbReference type="PANTHER" id="PTHR30055:SF226">
    <property type="entry name" value="HTH-TYPE TRANSCRIPTIONAL REGULATOR PKSA"/>
    <property type="match status" value="1"/>
</dbReference>
<comment type="caution">
    <text evidence="4">The sequence shown here is derived from an EMBL/GenBank/DDBJ whole genome shotgun (WGS) entry which is preliminary data.</text>
</comment>
<dbReference type="Pfam" id="PF00440">
    <property type="entry name" value="TetR_N"/>
    <property type="match status" value="1"/>
</dbReference>
<name>A0A370NJS8_9BURK</name>
<dbReference type="GO" id="GO:0000976">
    <property type="term" value="F:transcription cis-regulatory region binding"/>
    <property type="evidence" value="ECO:0007669"/>
    <property type="project" value="TreeGrafter"/>
</dbReference>
<dbReference type="InterPro" id="IPR009057">
    <property type="entry name" value="Homeodomain-like_sf"/>
</dbReference>
<dbReference type="Pfam" id="PF17932">
    <property type="entry name" value="TetR_C_24"/>
    <property type="match status" value="1"/>
</dbReference>
<evidence type="ECO:0000256" key="1">
    <source>
        <dbReference type="ARBA" id="ARBA00023125"/>
    </source>
</evidence>
<keyword evidence="1 2" id="KW-0238">DNA-binding</keyword>
<dbReference type="InterPro" id="IPR036271">
    <property type="entry name" value="Tet_transcr_reg_TetR-rel_C_sf"/>
</dbReference>
<dbReference type="EMBL" id="QKWJ01000080">
    <property type="protein sequence ID" value="RDK05855.1"/>
    <property type="molecule type" value="Genomic_DNA"/>
</dbReference>
<feature type="domain" description="HTH tetR-type" evidence="3">
    <location>
        <begin position="1"/>
        <end position="54"/>
    </location>
</feature>
<organism evidence="4 5">
    <name type="scientific">Cupriavidus lacunae</name>
    <dbReference type="NCBI Taxonomy" id="2666307"/>
    <lineage>
        <taxon>Bacteria</taxon>
        <taxon>Pseudomonadati</taxon>
        <taxon>Pseudomonadota</taxon>
        <taxon>Betaproteobacteria</taxon>
        <taxon>Burkholderiales</taxon>
        <taxon>Burkholderiaceae</taxon>
        <taxon>Cupriavidus</taxon>
    </lineage>
</organism>
<evidence type="ECO:0000313" key="5">
    <source>
        <dbReference type="Proteomes" id="UP000255165"/>
    </source>
</evidence>
<protein>
    <recommendedName>
        <fullName evidence="3">HTH tetR-type domain-containing protein</fullName>
    </recommendedName>
</protein>
<reference evidence="5" key="1">
    <citation type="submission" date="2018-06" db="EMBL/GenBank/DDBJ databases">
        <authorList>
            <person name="Feng T."/>
            <person name="Jeon C.O."/>
        </authorList>
    </citation>
    <scope>NUCLEOTIDE SEQUENCE [LARGE SCALE GENOMIC DNA]</scope>
    <source>
        <strain evidence="5">S23</strain>
    </source>
</reference>
<dbReference type="PROSITE" id="PS50977">
    <property type="entry name" value="HTH_TETR_2"/>
    <property type="match status" value="1"/>
</dbReference>
<proteinExistence type="predicted"/>
<dbReference type="GO" id="GO:0003700">
    <property type="term" value="F:DNA-binding transcription factor activity"/>
    <property type="evidence" value="ECO:0007669"/>
    <property type="project" value="TreeGrafter"/>
</dbReference>
<dbReference type="InterPro" id="IPR041490">
    <property type="entry name" value="KstR2_TetR_C"/>
</dbReference>
<keyword evidence="5" id="KW-1185">Reference proteome</keyword>
<feature type="DNA-binding region" description="H-T-H motif" evidence="2">
    <location>
        <begin position="17"/>
        <end position="36"/>
    </location>
</feature>
<dbReference type="Proteomes" id="UP000255165">
    <property type="component" value="Unassembled WGS sequence"/>
</dbReference>
<gene>
    <name evidence="4" type="ORF">DN412_34690</name>
</gene>
<dbReference type="SUPFAM" id="SSF48498">
    <property type="entry name" value="Tetracyclin repressor-like, C-terminal domain"/>
    <property type="match status" value="1"/>
</dbReference>
<dbReference type="SUPFAM" id="SSF46689">
    <property type="entry name" value="Homeodomain-like"/>
    <property type="match status" value="1"/>
</dbReference>
<evidence type="ECO:0000259" key="3">
    <source>
        <dbReference type="PROSITE" id="PS50977"/>
    </source>
</evidence>
<dbReference type="PANTHER" id="PTHR30055">
    <property type="entry name" value="HTH-TYPE TRANSCRIPTIONAL REGULATOR RUTR"/>
    <property type="match status" value="1"/>
</dbReference>
<dbReference type="InterPro" id="IPR050109">
    <property type="entry name" value="HTH-type_TetR-like_transc_reg"/>
</dbReference>
<accession>A0A370NJS8</accession>
<dbReference type="InterPro" id="IPR001647">
    <property type="entry name" value="HTH_TetR"/>
</dbReference>
<evidence type="ECO:0000313" key="4">
    <source>
        <dbReference type="EMBL" id="RDK05855.1"/>
    </source>
</evidence>
<evidence type="ECO:0000256" key="2">
    <source>
        <dbReference type="PROSITE-ProRule" id="PRU00335"/>
    </source>
</evidence>
<sequence length="182" mass="20665">MDAAAALFARDGYPAVKMQDIAKECGATKSMLYHYYATKDELLAAMLEDHLSELLEVMEQAALHKGTPDECMLAFVTAYTQRSSDSRRRHMVAMNDVKYLPADVQAPLVDMQRKMTDLAATFLGKVHPNLAKKLYKPYAMLLLGMLNWIDVWFRAEGPVKPKELRDRITHLFLHGFLSVDTK</sequence>